<organism evidence="2 3">
    <name type="scientific">Xanthomonas cerealis pv. cerealis</name>
    <dbReference type="NCBI Taxonomy" id="152263"/>
    <lineage>
        <taxon>Bacteria</taxon>
        <taxon>Pseudomonadati</taxon>
        <taxon>Pseudomonadota</taxon>
        <taxon>Gammaproteobacteria</taxon>
        <taxon>Lysobacterales</taxon>
        <taxon>Lysobacteraceae</taxon>
        <taxon>Xanthomonas</taxon>
        <taxon>Xanthomonas translucens group</taxon>
        <taxon>Xanthomonas cerealis</taxon>
    </lineage>
</organism>
<evidence type="ECO:0000313" key="2">
    <source>
        <dbReference type="EMBL" id="QDI03953.1"/>
    </source>
</evidence>
<dbReference type="RefSeq" id="WP_141696384.1">
    <property type="nucleotide sequence ID" value="NZ_CM003052.1"/>
</dbReference>
<reference evidence="2 3" key="1">
    <citation type="submission" date="2019-03" db="EMBL/GenBank/DDBJ databases">
        <title>Tal1 in Xanthomonas translucens pv. cerealis Contributes to Virulence in Bacterial Leaf Streak of Wheat.</title>
        <authorList>
            <person name="Shah S.M.A."/>
            <person name="Haq F."/>
            <person name="Ma W."/>
            <person name="Xu X."/>
            <person name="Wang S."/>
            <person name="Xu Z."/>
            <person name="Zou L."/>
            <person name="Zhu B."/>
            <person name="Chen G."/>
        </authorList>
    </citation>
    <scope>NUCLEOTIDE SEQUENCE [LARGE SCALE GENOMIC DNA]</scope>
    <source>
        <strain evidence="2 3">01</strain>
    </source>
</reference>
<feature type="compositionally biased region" description="Polar residues" evidence="1">
    <location>
        <begin position="10"/>
        <end position="19"/>
    </location>
</feature>
<dbReference type="Proteomes" id="UP000319349">
    <property type="component" value="Chromosome"/>
</dbReference>
<dbReference type="AlphaFoldDB" id="A0A514EDV1"/>
<sequence length="102" mass="10942">MKRLDKRDAQLSSQPGTQWRDSEAVLPYANSAPDLSAKRTGACNGPMEPFTLMIGAQRRAFLADRACARSVASPRVGSRVLPAHRVVAANGMLARPQPAAAR</sequence>
<gene>
    <name evidence="2" type="ORF">E4A48_09860</name>
</gene>
<feature type="region of interest" description="Disordered" evidence="1">
    <location>
        <begin position="1"/>
        <end position="25"/>
    </location>
</feature>
<proteinExistence type="predicted"/>
<name>A0A514EDV1_9XANT</name>
<accession>A0A514EDV1</accession>
<keyword evidence="3" id="KW-1185">Reference proteome</keyword>
<dbReference type="EMBL" id="CP038228">
    <property type="protein sequence ID" value="QDI03953.1"/>
    <property type="molecule type" value="Genomic_DNA"/>
</dbReference>
<evidence type="ECO:0000256" key="1">
    <source>
        <dbReference type="SAM" id="MobiDB-lite"/>
    </source>
</evidence>
<evidence type="ECO:0000313" key="3">
    <source>
        <dbReference type="Proteomes" id="UP000319349"/>
    </source>
</evidence>
<protein>
    <submittedName>
        <fullName evidence="2">Uncharacterized protein</fullName>
    </submittedName>
</protein>